<gene>
    <name evidence="19" type="primary">LOC116307606</name>
</gene>
<dbReference type="Pfam" id="PF01421">
    <property type="entry name" value="Reprolysin"/>
    <property type="match status" value="1"/>
</dbReference>
<feature type="binding site" evidence="15">
    <location>
        <position position="77"/>
    </location>
    <ligand>
        <name>Zn(2+)</name>
        <dbReference type="ChEBI" id="CHEBI:29105"/>
        <note>catalytic</note>
    </ligand>
</feature>
<evidence type="ECO:0000256" key="2">
    <source>
        <dbReference type="ARBA" id="ARBA00004613"/>
    </source>
</evidence>
<dbReference type="SMART" id="SM00209">
    <property type="entry name" value="TSP1"/>
    <property type="match status" value="1"/>
</dbReference>
<evidence type="ECO:0000256" key="9">
    <source>
        <dbReference type="ARBA" id="ARBA00022833"/>
    </source>
</evidence>
<dbReference type="Pfam" id="PF00629">
    <property type="entry name" value="MAM"/>
    <property type="match status" value="1"/>
</dbReference>
<keyword evidence="6 15" id="KW-0479">Metal-binding</keyword>
<keyword evidence="4" id="KW-0645">Protease</keyword>
<dbReference type="Gene3D" id="3.40.1620.60">
    <property type="match status" value="1"/>
</dbReference>
<dbReference type="PANTHER" id="PTHR13723">
    <property type="entry name" value="ADAMTS A DISINTEGRIN AND METALLOPROTEASE WITH THROMBOSPONDIN MOTIFS PROTEASE"/>
    <property type="match status" value="1"/>
</dbReference>
<dbReference type="AlphaFoldDB" id="A0A6P8J2E6"/>
<dbReference type="PROSITE" id="PS50060">
    <property type="entry name" value="MAM_2"/>
    <property type="match status" value="1"/>
</dbReference>
<reference evidence="19" key="1">
    <citation type="submission" date="2025-08" db="UniProtKB">
        <authorList>
            <consortium name="RefSeq"/>
        </authorList>
    </citation>
    <scope>IDENTIFICATION</scope>
    <source>
        <tissue evidence="19">Tentacle</tissue>
    </source>
</reference>
<evidence type="ECO:0000256" key="6">
    <source>
        <dbReference type="ARBA" id="ARBA00022723"/>
    </source>
</evidence>
<dbReference type="Gene3D" id="3.40.390.10">
    <property type="entry name" value="Collagenase (Catalytic Domain)"/>
    <property type="match status" value="1"/>
</dbReference>
<evidence type="ECO:0000256" key="14">
    <source>
        <dbReference type="ARBA" id="ARBA00023180"/>
    </source>
</evidence>
<dbReference type="CDD" id="cd06263">
    <property type="entry name" value="MAM"/>
    <property type="match status" value="1"/>
</dbReference>
<sequence length="462" mass="52216">MITTDAQESLNKVCHWGHKKRKGWDKTSAEFHDQTIFLTRKNFGPSGYAPVGSMCYRTNSCTLNDDDGFPSAFIVAHETGHTLGMEHDGDSNNCTKDVIKGSIMAPLVRSRFDRFYWSRCSRQELISHLNYMWCLDDVPIASNRSIMNKLPGQIYDIDEQCLQDFGKGYFSCLSYLPNPCQKLWCDDKSYGHYCRTRNTPPLEGTTCGERMWCRLGKCVPMTSDGTFEVPTPKPTPKPIDGGWSSWSAYGPCSKSCGQGVKVRARSCTLPSPKFNGKKCQGYTVGISFCQIKLCSGSIPSLRQTRSHQCQKRGTKSEWFYYDVYRASLDCDFEDGLCGWLQDDSDEFDWTPIQGKTPSSKTGPIHDHTKGPTGKGTYLFIETSRPTNVGWRARLVSRLVAKHVSCLSFWYHSFGDDDHFGALELHLNTTTKEKVIWGQSGNKGNQWKHKLVTILSVMPYRVS</sequence>
<feature type="domain" description="MAM" evidence="16">
    <location>
        <begin position="328"/>
        <end position="462"/>
    </location>
</feature>
<dbReference type="InterPro" id="IPR024079">
    <property type="entry name" value="MetalloPept_cat_dom_sf"/>
</dbReference>
<dbReference type="Pfam" id="PF17771">
    <property type="entry name" value="ADAMTS_CR_2"/>
    <property type="match status" value="1"/>
</dbReference>
<evidence type="ECO:0000256" key="10">
    <source>
        <dbReference type="ARBA" id="ARBA00022989"/>
    </source>
</evidence>
<dbReference type="InterPro" id="IPR050439">
    <property type="entry name" value="ADAMTS_ADAMTS-like"/>
</dbReference>
<dbReference type="OrthoDB" id="5855429at2759"/>
<evidence type="ECO:0000256" key="8">
    <source>
        <dbReference type="ARBA" id="ARBA00022801"/>
    </source>
</evidence>
<evidence type="ECO:0000256" key="1">
    <source>
        <dbReference type="ARBA" id="ARBA00004167"/>
    </source>
</evidence>
<evidence type="ECO:0000259" key="17">
    <source>
        <dbReference type="PROSITE" id="PS50215"/>
    </source>
</evidence>
<evidence type="ECO:0000256" key="15">
    <source>
        <dbReference type="PROSITE-ProRule" id="PRU00276"/>
    </source>
</evidence>
<comment type="subcellular location">
    <subcellularLocation>
        <location evidence="1">Membrane</location>
        <topology evidence="1">Single-pass membrane protein</topology>
    </subcellularLocation>
    <subcellularLocation>
        <location evidence="2">Secreted</location>
    </subcellularLocation>
</comment>
<keyword evidence="12" id="KW-0472">Membrane</keyword>
<evidence type="ECO:0000313" key="18">
    <source>
        <dbReference type="Proteomes" id="UP000515163"/>
    </source>
</evidence>
<dbReference type="GO" id="GO:0031012">
    <property type="term" value="C:extracellular matrix"/>
    <property type="evidence" value="ECO:0007669"/>
    <property type="project" value="TreeGrafter"/>
</dbReference>
<dbReference type="PROSITE" id="PS50215">
    <property type="entry name" value="ADAM_MEPRO"/>
    <property type="match status" value="1"/>
</dbReference>
<organism evidence="18 19">
    <name type="scientific">Actinia tenebrosa</name>
    <name type="common">Australian red waratah sea anemone</name>
    <dbReference type="NCBI Taxonomy" id="6105"/>
    <lineage>
        <taxon>Eukaryota</taxon>
        <taxon>Metazoa</taxon>
        <taxon>Cnidaria</taxon>
        <taxon>Anthozoa</taxon>
        <taxon>Hexacorallia</taxon>
        <taxon>Actiniaria</taxon>
        <taxon>Actiniidae</taxon>
        <taxon>Actinia</taxon>
    </lineage>
</organism>
<dbReference type="KEGG" id="aten:116307606"/>
<dbReference type="GO" id="GO:0030198">
    <property type="term" value="P:extracellular matrix organization"/>
    <property type="evidence" value="ECO:0007669"/>
    <property type="project" value="TreeGrafter"/>
</dbReference>
<dbReference type="Proteomes" id="UP000515163">
    <property type="component" value="Unplaced"/>
</dbReference>
<keyword evidence="5" id="KW-0812">Transmembrane</keyword>
<dbReference type="SUPFAM" id="SSF49899">
    <property type="entry name" value="Concanavalin A-like lectins/glucanases"/>
    <property type="match status" value="1"/>
</dbReference>
<comment type="caution">
    <text evidence="15">Lacks conserved residue(s) required for the propagation of feature annotation.</text>
</comment>
<dbReference type="InterPro" id="IPR000998">
    <property type="entry name" value="MAM_dom"/>
</dbReference>
<feature type="domain" description="Peptidase M12B" evidence="17">
    <location>
        <begin position="1"/>
        <end position="125"/>
    </location>
</feature>
<evidence type="ECO:0000259" key="16">
    <source>
        <dbReference type="PROSITE" id="PS50060"/>
    </source>
</evidence>
<dbReference type="SMART" id="SM00137">
    <property type="entry name" value="MAM"/>
    <property type="match status" value="1"/>
</dbReference>
<accession>A0A6P8J2E6</accession>
<dbReference type="GeneID" id="116307606"/>
<keyword evidence="8" id="KW-0378">Hydrolase</keyword>
<dbReference type="Pfam" id="PF00090">
    <property type="entry name" value="TSP_1"/>
    <property type="match status" value="1"/>
</dbReference>
<protein>
    <submittedName>
        <fullName evidence="19">A disintegrin and metalloproteinase with thrombospondin motifs 14-like</fullName>
    </submittedName>
</protein>
<dbReference type="SUPFAM" id="SSF55486">
    <property type="entry name" value="Metalloproteases ('zincins'), catalytic domain"/>
    <property type="match status" value="1"/>
</dbReference>
<dbReference type="FunFam" id="2.20.100.10:FF:000007">
    <property type="entry name" value="Thrombospondin 1"/>
    <property type="match status" value="1"/>
</dbReference>
<keyword evidence="3" id="KW-0964">Secreted</keyword>
<dbReference type="RefSeq" id="XP_031573734.1">
    <property type="nucleotide sequence ID" value="XM_031717874.1"/>
</dbReference>
<evidence type="ECO:0000256" key="11">
    <source>
        <dbReference type="ARBA" id="ARBA00023049"/>
    </source>
</evidence>
<evidence type="ECO:0000313" key="19">
    <source>
        <dbReference type="RefSeq" id="XP_031573734.1"/>
    </source>
</evidence>
<proteinExistence type="predicted"/>
<evidence type="ECO:0000256" key="7">
    <source>
        <dbReference type="ARBA" id="ARBA00022737"/>
    </source>
</evidence>
<dbReference type="SUPFAM" id="SSF82895">
    <property type="entry name" value="TSP-1 type 1 repeat"/>
    <property type="match status" value="1"/>
</dbReference>
<keyword evidence="9 15" id="KW-0862">Zinc</keyword>
<keyword evidence="11" id="KW-0482">Metalloprotease</keyword>
<dbReference type="InterPro" id="IPR041645">
    <property type="entry name" value="ADAMTS_CR_2"/>
</dbReference>
<keyword evidence="14" id="KW-0325">Glycoprotein</keyword>
<name>A0A6P8J2E6_ACTTE</name>
<keyword evidence="18" id="KW-1185">Reference proteome</keyword>
<dbReference type="PANTHER" id="PTHR13723:SF304">
    <property type="entry name" value="A DISINTEGRIN AND METALLOPROTEINASE WITH THROMBOSPONDIN MOTIFS 2-LIKE PROTEIN"/>
    <property type="match status" value="1"/>
</dbReference>
<dbReference type="Gene3D" id="2.60.120.200">
    <property type="match status" value="1"/>
</dbReference>
<dbReference type="PROSITE" id="PS50092">
    <property type="entry name" value="TSP1"/>
    <property type="match status" value="1"/>
</dbReference>
<dbReference type="GO" id="GO:0006508">
    <property type="term" value="P:proteolysis"/>
    <property type="evidence" value="ECO:0007669"/>
    <property type="project" value="UniProtKB-KW"/>
</dbReference>
<dbReference type="InterPro" id="IPR036383">
    <property type="entry name" value="TSP1_rpt_sf"/>
</dbReference>
<feature type="binding site" evidence="15">
    <location>
        <position position="87"/>
    </location>
    <ligand>
        <name>Zn(2+)</name>
        <dbReference type="ChEBI" id="CHEBI:29105"/>
        <note>catalytic</note>
    </ligand>
</feature>
<evidence type="ECO:0000256" key="5">
    <source>
        <dbReference type="ARBA" id="ARBA00022692"/>
    </source>
</evidence>
<dbReference type="InterPro" id="IPR001590">
    <property type="entry name" value="Peptidase_M12B"/>
</dbReference>
<dbReference type="GO" id="GO:0004222">
    <property type="term" value="F:metalloendopeptidase activity"/>
    <property type="evidence" value="ECO:0007669"/>
    <property type="project" value="InterPro"/>
</dbReference>
<feature type="binding site" evidence="15">
    <location>
        <position position="81"/>
    </location>
    <ligand>
        <name>Zn(2+)</name>
        <dbReference type="ChEBI" id="CHEBI:29105"/>
        <note>catalytic</note>
    </ligand>
</feature>
<evidence type="ECO:0000256" key="13">
    <source>
        <dbReference type="ARBA" id="ARBA00023157"/>
    </source>
</evidence>
<dbReference type="GO" id="GO:0005576">
    <property type="term" value="C:extracellular region"/>
    <property type="evidence" value="ECO:0007669"/>
    <property type="project" value="UniProtKB-SubCell"/>
</dbReference>
<dbReference type="GO" id="GO:0046872">
    <property type="term" value="F:metal ion binding"/>
    <property type="evidence" value="ECO:0007669"/>
    <property type="project" value="UniProtKB-KW"/>
</dbReference>
<evidence type="ECO:0000256" key="4">
    <source>
        <dbReference type="ARBA" id="ARBA00022670"/>
    </source>
</evidence>
<evidence type="ECO:0000256" key="12">
    <source>
        <dbReference type="ARBA" id="ARBA00023136"/>
    </source>
</evidence>
<keyword evidence="10" id="KW-1133">Transmembrane helix</keyword>
<dbReference type="InterPro" id="IPR013320">
    <property type="entry name" value="ConA-like_dom_sf"/>
</dbReference>
<keyword evidence="13" id="KW-1015">Disulfide bond</keyword>
<dbReference type="InParanoid" id="A0A6P8J2E6"/>
<dbReference type="GO" id="GO:0016020">
    <property type="term" value="C:membrane"/>
    <property type="evidence" value="ECO:0007669"/>
    <property type="project" value="UniProtKB-SubCell"/>
</dbReference>
<feature type="active site" evidence="15">
    <location>
        <position position="78"/>
    </location>
</feature>
<dbReference type="Gene3D" id="2.20.100.10">
    <property type="entry name" value="Thrombospondin type-1 (TSP1) repeat"/>
    <property type="match status" value="1"/>
</dbReference>
<keyword evidence="7" id="KW-0677">Repeat</keyword>
<evidence type="ECO:0000256" key="3">
    <source>
        <dbReference type="ARBA" id="ARBA00022525"/>
    </source>
</evidence>
<dbReference type="InterPro" id="IPR000884">
    <property type="entry name" value="TSP1_rpt"/>
</dbReference>